<evidence type="ECO:0000256" key="1">
    <source>
        <dbReference type="SAM" id="Phobius"/>
    </source>
</evidence>
<gene>
    <name evidence="2" type="ORF">CETAM_11460</name>
</gene>
<dbReference type="PANTHER" id="PTHR34989">
    <property type="entry name" value="PROTEIN HDED"/>
    <property type="match status" value="1"/>
</dbReference>
<dbReference type="Proteomes" id="UP000425178">
    <property type="component" value="Chromosome"/>
</dbReference>
<dbReference type="AlphaFoldDB" id="A0A6B8VW12"/>
<evidence type="ECO:0000313" key="2">
    <source>
        <dbReference type="EMBL" id="QGU05524.1"/>
    </source>
</evidence>
<feature type="transmembrane region" description="Helical" evidence="1">
    <location>
        <begin position="122"/>
        <end position="140"/>
    </location>
</feature>
<dbReference type="GO" id="GO:0005886">
    <property type="term" value="C:plasma membrane"/>
    <property type="evidence" value="ECO:0007669"/>
    <property type="project" value="TreeGrafter"/>
</dbReference>
<name>A0A6B8VW12_9CORY</name>
<dbReference type="PANTHER" id="PTHR34989:SF1">
    <property type="entry name" value="PROTEIN HDED"/>
    <property type="match status" value="1"/>
</dbReference>
<keyword evidence="1" id="KW-1133">Transmembrane helix</keyword>
<keyword evidence="1" id="KW-0812">Transmembrane</keyword>
<dbReference type="InterPro" id="IPR052712">
    <property type="entry name" value="Acid_resist_chaperone_HdeD"/>
</dbReference>
<feature type="transmembrane region" description="Helical" evidence="1">
    <location>
        <begin position="38"/>
        <end position="57"/>
    </location>
</feature>
<dbReference type="EMBL" id="CP046453">
    <property type="protein sequence ID" value="QGU05524.1"/>
    <property type="molecule type" value="Genomic_DNA"/>
</dbReference>
<protein>
    <submittedName>
        <fullName evidence="2">Acid-resistance membrane protein</fullName>
    </submittedName>
</protein>
<accession>A0A6B8VW12</accession>
<reference evidence="2 3" key="1">
    <citation type="journal article" date="2021" name="Int. J. Syst. Evol. Microbiol.">
        <title>Classification of three corynebacterial strains isolated from a small paddock in North Rhine-Westphalia: proposal of &lt;i&gt;Corynebacterium kalinowskii&lt;/i&gt; sp. nov., &lt;i&gt;Corynebacterium comes&lt;/i&gt; sp. nov. and &lt;i&gt;Corynebacterium occultum&lt;/i&gt; sp. nov.</title>
        <authorList>
            <person name="Schaffert L."/>
            <person name="Ruwe M."/>
            <person name="Milse J."/>
            <person name="Hanuschka K."/>
            <person name="Ortseifen V."/>
            <person name="Droste J."/>
            <person name="Brandt D."/>
            <person name="Schl L."/>
            <person name="Kutter Y."/>
            <person name="Vinke S."/>
            <person name="Vieh P."/>
            <person name="Jacob L."/>
            <person name="L N.C."/>
            <person name="Schulte-Berndt E."/>
            <person name="Hain C."/>
            <person name="Linder M."/>
            <person name="Schmidt P."/>
            <person name="Wollenschl L."/>
            <person name="Luttermann T."/>
            <person name="Thieme E."/>
            <person name="Hassa J."/>
            <person name="Haak M."/>
            <person name="Wittchen M."/>
            <person name="Mentz A."/>
            <person name="Persicke M."/>
            <person name="Busche T."/>
            <person name="R C."/>
        </authorList>
    </citation>
    <scope>NUCLEOTIDE SEQUENCE [LARGE SCALE GENOMIC DNA]</scope>
    <source>
        <strain evidence="2 3">2019</strain>
    </source>
</reference>
<organism evidence="2 3">
    <name type="scientific">Corynebacterium comes</name>
    <dbReference type="NCBI Taxonomy" id="2675218"/>
    <lineage>
        <taxon>Bacteria</taxon>
        <taxon>Bacillati</taxon>
        <taxon>Actinomycetota</taxon>
        <taxon>Actinomycetes</taxon>
        <taxon>Mycobacteriales</taxon>
        <taxon>Corynebacteriaceae</taxon>
        <taxon>Corynebacterium</taxon>
    </lineage>
</organism>
<dbReference type="RefSeq" id="WP_156228955.1">
    <property type="nucleotide sequence ID" value="NZ_CP046453.1"/>
</dbReference>
<feature type="transmembrane region" description="Helical" evidence="1">
    <location>
        <begin position="12"/>
        <end position="32"/>
    </location>
</feature>
<feature type="transmembrane region" description="Helical" evidence="1">
    <location>
        <begin position="152"/>
        <end position="170"/>
    </location>
</feature>
<dbReference type="InterPro" id="IPR005325">
    <property type="entry name" value="DUF308_memb"/>
</dbReference>
<feature type="transmembrane region" description="Helical" evidence="1">
    <location>
        <begin position="90"/>
        <end position="110"/>
    </location>
</feature>
<feature type="transmembrane region" description="Helical" evidence="1">
    <location>
        <begin position="66"/>
        <end position="84"/>
    </location>
</feature>
<keyword evidence="1" id="KW-0472">Membrane</keyword>
<keyword evidence="3" id="KW-1185">Reference proteome</keyword>
<dbReference type="KEGG" id="ccoe:CETAM_11460"/>
<sequence length="184" mass="19435">MLAFAQRSSTVLLVSGLLAVIVGVIAVAWPGLTILTLVLIWGWYALADGILALVAAFRSENRNSRVFLIVIAVIGVVAGLLAIFRPLDSGVALAWILGIWLLARGVSEFISAFSQKRETSRWLLLLGGVLFVVAGIIFIANPGTAALAVSRWLGICAILWGVFILGAGLTRRAAAKEAKQTVAA</sequence>
<evidence type="ECO:0000313" key="3">
    <source>
        <dbReference type="Proteomes" id="UP000425178"/>
    </source>
</evidence>
<proteinExistence type="predicted"/>
<dbReference type="Pfam" id="PF03729">
    <property type="entry name" value="DUF308"/>
    <property type="match status" value="1"/>
</dbReference>